<feature type="region of interest" description="Disordered" evidence="1">
    <location>
        <begin position="1"/>
        <end position="50"/>
    </location>
</feature>
<accession>A0AAW0TEJ3</accession>
<sequence>MAARSGCLSTGLEEWESLTGKSEVEDSETEETGEDTPGSEVRSARVQEDDSIGKVKKIHTRREWETGIGKIKGNIRVTHETVKEFLREMEPEDLVVIKGGGKGLDEIIGKETVW</sequence>
<proteinExistence type="predicted"/>
<evidence type="ECO:0000256" key="1">
    <source>
        <dbReference type="SAM" id="MobiDB-lite"/>
    </source>
</evidence>
<dbReference type="EMBL" id="JARAKH010000031">
    <property type="protein sequence ID" value="KAK8385872.1"/>
    <property type="molecule type" value="Genomic_DNA"/>
</dbReference>
<gene>
    <name evidence="2" type="ORF">O3P69_010562</name>
</gene>
<protein>
    <submittedName>
        <fullName evidence="2">Uncharacterized protein</fullName>
    </submittedName>
</protein>
<dbReference type="AlphaFoldDB" id="A0AAW0TEJ3"/>
<comment type="caution">
    <text evidence="2">The sequence shown here is derived from an EMBL/GenBank/DDBJ whole genome shotgun (WGS) entry which is preliminary data.</text>
</comment>
<name>A0AAW0TEJ3_SCYPA</name>
<reference evidence="2 3" key="1">
    <citation type="submission" date="2023-03" db="EMBL/GenBank/DDBJ databases">
        <title>High-quality genome of Scylla paramamosain provides insights in environmental adaptation.</title>
        <authorList>
            <person name="Zhang L."/>
        </authorList>
    </citation>
    <scope>NUCLEOTIDE SEQUENCE [LARGE SCALE GENOMIC DNA]</scope>
    <source>
        <strain evidence="2">LZ_2023a</strain>
        <tissue evidence="2">Muscle</tissue>
    </source>
</reference>
<organism evidence="2 3">
    <name type="scientific">Scylla paramamosain</name>
    <name type="common">Mud crab</name>
    <dbReference type="NCBI Taxonomy" id="85552"/>
    <lineage>
        <taxon>Eukaryota</taxon>
        <taxon>Metazoa</taxon>
        <taxon>Ecdysozoa</taxon>
        <taxon>Arthropoda</taxon>
        <taxon>Crustacea</taxon>
        <taxon>Multicrustacea</taxon>
        <taxon>Malacostraca</taxon>
        <taxon>Eumalacostraca</taxon>
        <taxon>Eucarida</taxon>
        <taxon>Decapoda</taxon>
        <taxon>Pleocyemata</taxon>
        <taxon>Brachyura</taxon>
        <taxon>Eubrachyura</taxon>
        <taxon>Portunoidea</taxon>
        <taxon>Portunidae</taxon>
        <taxon>Portuninae</taxon>
        <taxon>Scylla</taxon>
    </lineage>
</organism>
<dbReference type="Proteomes" id="UP001487740">
    <property type="component" value="Unassembled WGS sequence"/>
</dbReference>
<evidence type="ECO:0000313" key="3">
    <source>
        <dbReference type="Proteomes" id="UP001487740"/>
    </source>
</evidence>
<evidence type="ECO:0000313" key="2">
    <source>
        <dbReference type="EMBL" id="KAK8385872.1"/>
    </source>
</evidence>
<feature type="compositionally biased region" description="Acidic residues" evidence="1">
    <location>
        <begin position="25"/>
        <end position="34"/>
    </location>
</feature>
<keyword evidence="3" id="KW-1185">Reference proteome</keyword>